<sequence>MANKRLIRFYQGYLLPELLKVINNEITIEKNDLNLWIKGKFFDYEISTKDMTNDELYEIIYFCFDFGDELGIYLNFPDNEFETD</sequence>
<protein>
    <submittedName>
        <fullName evidence="1">Uncharacterized protein</fullName>
    </submittedName>
</protein>
<organism evidence="1">
    <name type="scientific">uncultured Caudovirales phage</name>
    <dbReference type="NCBI Taxonomy" id="2100421"/>
    <lineage>
        <taxon>Viruses</taxon>
        <taxon>Duplodnaviria</taxon>
        <taxon>Heunggongvirae</taxon>
        <taxon>Uroviricota</taxon>
        <taxon>Caudoviricetes</taxon>
        <taxon>Peduoviridae</taxon>
        <taxon>Maltschvirus</taxon>
        <taxon>Maltschvirus maltsch</taxon>
    </lineage>
</organism>
<dbReference type="EMBL" id="LR796564">
    <property type="protein sequence ID" value="CAB4151762.1"/>
    <property type="molecule type" value="Genomic_DNA"/>
</dbReference>
<name>A0A6J5MZ83_9CAUD</name>
<proteinExistence type="predicted"/>
<accession>A0A6J5MZ83</accession>
<evidence type="ECO:0000313" key="1">
    <source>
        <dbReference type="EMBL" id="CAB4151762.1"/>
    </source>
</evidence>
<gene>
    <name evidence="1" type="ORF">UFOVP597_33</name>
</gene>
<reference evidence="1" key="1">
    <citation type="submission" date="2020-04" db="EMBL/GenBank/DDBJ databases">
        <authorList>
            <person name="Chiriac C."/>
            <person name="Salcher M."/>
            <person name="Ghai R."/>
            <person name="Kavagutti S V."/>
        </authorList>
    </citation>
    <scope>NUCLEOTIDE SEQUENCE</scope>
</reference>